<dbReference type="InterPro" id="IPR038756">
    <property type="entry name" value="CheX-like"/>
</dbReference>
<keyword evidence="1" id="KW-0145">Chemotaxis</keyword>
<dbReference type="PANTHER" id="PTHR39452">
    <property type="entry name" value="CHEY-P PHOSPHATASE CHEX"/>
    <property type="match status" value="1"/>
</dbReference>
<protein>
    <submittedName>
        <fullName evidence="3">Chemotaxis protein CheX</fullName>
    </submittedName>
</protein>
<comment type="caution">
    <text evidence="3">The sequence shown here is derived from an EMBL/GenBank/DDBJ whole genome shotgun (WGS) entry which is preliminary data.</text>
</comment>
<dbReference type="SUPFAM" id="SSF103039">
    <property type="entry name" value="CheC-like"/>
    <property type="match status" value="1"/>
</dbReference>
<dbReference type="OrthoDB" id="9788100at2"/>
<dbReference type="Pfam" id="PF13690">
    <property type="entry name" value="CheX"/>
    <property type="match status" value="1"/>
</dbReference>
<evidence type="ECO:0000313" key="4">
    <source>
        <dbReference type="Proteomes" id="UP000274033"/>
    </source>
</evidence>
<evidence type="ECO:0000256" key="1">
    <source>
        <dbReference type="ARBA" id="ARBA00022500"/>
    </source>
</evidence>
<dbReference type="InterPro" id="IPR028976">
    <property type="entry name" value="CheC-like_sf"/>
</dbReference>
<dbReference type="GO" id="GO:0006935">
    <property type="term" value="P:chemotaxis"/>
    <property type="evidence" value="ECO:0007669"/>
    <property type="project" value="UniProtKB-KW"/>
</dbReference>
<dbReference type="RefSeq" id="WP_124764912.1">
    <property type="nucleotide sequence ID" value="NZ_RRCT01000010.1"/>
</dbReference>
<dbReference type="EMBL" id="RRCT01000010">
    <property type="protein sequence ID" value="RQW74266.1"/>
    <property type="molecule type" value="Genomic_DNA"/>
</dbReference>
<gene>
    <name evidence="3" type="ORF">EBB45_11735</name>
</gene>
<proteinExistence type="predicted"/>
<name>A0A3N9UQT6_9BACI</name>
<keyword evidence="4" id="KW-1185">Reference proteome</keyword>
<organism evidence="3 4">
    <name type="scientific">Lysinibacillus composti</name>
    <dbReference type="NCBI Taxonomy" id="720633"/>
    <lineage>
        <taxon>Bacteria</taxon>
        <taxon>Bacillati</taxon>
        <taxon>Bacillota</taxon>
        <taxon>Bacilli</taxon>
        <taxon>Bacillales</taxon>
        <taxon>Bacillaceae</taxon>
        <taxon>Lysinibacillus</taxon>
    </lineage>
</organism>
<dbReference type="InterPro" id="IPR028051">
    <property type="entry name" value="CheX-like_dom"/>
</dbReference>
<accession>A0A3N9UQT6</accession>
<dbReference type="Gene3D" id="3.40.1550.10">
    <property type="entry name" value="CheC-like"/>
    <property type="match status" value="1"/>
</dbReference>
<dbReference type="AlphaFoldDB" id="A0A3N9UQT6"/>
<evidence type="ECO:0000259" key="2">
    <source>
        <dbReference type="Pfam" id="PF13690"/>
    </source>
</evidence>
<dbReference type="PANTHER" id="PTHR39452:SF1">
    <property type="entry name" value="CHEY-P PHOSPHATASE CHEX"/>
    <property type="match status" value="1"/>
</dbReference>
<feature type="domain" description="Chemotaxis phosphatase CheX-like" evidence="2">
    <location>
        <begin position="44"/>
        <end position="122"/>
    </location>
</feature>
<reference evidence="3 4" key="1">
    <citation type="journal article" date="2013" name="J. Microbiol.">
        <title>Lysinibacillus chungkukjangi sp. nov., isolated from Chungkukjang, Korean fermented soybean food.</title>
        <authorList>
            <person name="Kim S.J."/>
            <person name="Jang Y.H."/>
            <person name="Hamada M."/>
            <person name="Ahn J.H."/>
            <person name="Weon H.Y."/>
            <person name="Suzuki K."/>
            <person name="Whang K.S."/>
            <person name="Kwon S.W."/>
        </authorList>
    </citation>
    <scope>NUCLEOTIDE SEQUENCE [LARGE SCALE GENOMIC DNA]</scope>
    <source>
        <strain evidence="3 4">MCCC 1A12701</strain>
    </source>
</reference>
<dbReference type="CDD" id="cd17906">
    <property type="entry name" value="CheX"/>
    <property type="match status" value="1"/>
</dbReference>
<dbReference type="Proteomes" id="UP000274033">
    <property type="component" value="Unassembled WGS sequence"/>
</dbReference>
<sequence>MITSTTIETILNSTIQALNTILTMKIDLQSPSYTLEPFLQEDIGVQIGLTGDINGKILIDSTSSTFSAIGARMFGIPVEGDMLVSFTGEFGNMFAGHFSTHLVQEFANIDITPPTVFDGNSTIYGFEKAFLLPLTIENAGKMTILFTID</sequence>
<evidence type="ECO:0000313" key="3">
    <source>
        <dbReference type="EMBL" id="RQW74266.1"/>
    </source>
</evidence>